<name>A0A0U3B058_9ALTE</name>
<dbReference type="PANTHER" id="PTHR40980">
    <property type="entry name" value="PLUG DOMAIN-CONTAINING PROTEIN"/>
    <property type="match status" value="1"/>
</dbReference>
<keyword evidence="4" id="KW-0798">TonB box</keyword>
<evidence type="ECO:0000256" key="2">
    <source>
        <dbReference type="ARBA" id="ARBA00023136"/>
    </source>
</evidence>
<dbReference type="InterPro" id="IPR000531">
    <property type="entry name" value="Beta-barrel_TonB"/>
</dbReference>
<evidence type="ECO:0000256" key="5">
    <source>
        <dbReference type="SAM" id="SignalP"/>
    </source>
</evidence>
<sequence>MTPTKLNKITQGISLAMMVTATVSSHNAIAQDNEENNAQGKDVEVIQVRGLRASTKADLNNKRFADGILDSITADDIGKLPDITIADTLQRVPGIQINRSAGEGSGVNIRGVGSVGTLLNGEQFLSAGSITTLQPNFSDIPSALVSGIDVHKSPTSDILAGGISGTLDLKTIRPFSLDEGLTFASSAEVSRGNYTGETDPKITGFVGYNTDRFAVSTSVSWDRVNLANYRLGTPNIGWSGAQTEGNAWDGIGEDRTGDGDQNDALVTFIGYGNMNRNTERERLGITTTMQAQLTDTVEMIADVFYTDMDDADRSIGLVADNAWGDFGWEQHGDDLTKRGVIADGILAGSDLYTANTGVLNAPRIASTSESRTNDRDSLNMNLEFNFDNGGAFNGSVRYIHGEGQRETTHNIAQSFLTDGASQSLFRNDGTGEIPVHPEGVSGRVPVIRDFSGKHPQLTYPSDLGQSMEDYAIISTYSEENYYEEATLDVLRADGTYRLESSDLTTIEFGLRKGRRDVNRETYVLLAPISQDGLSTDVMWKDQGEVANDTNGDGEFSRAGGDKTIGYDNYLNFANLPSSWVIQSDDFGPANIGNFYFIDPEIMDDHIGFQDALYPGNFKHNDPNQSYNVLETSKSAYLNFKLDGELGSMPYKANVGVQYIKTDLTVTQNLLGDVVCRACPASVVESAGEVVTEKSYTDTLPALNLRLNLTDDLIARASYGKTMNRLDTRNLGGGMTVSTTINQGEVSDVPVGERYAVEANRTGNPNLEPTRATNHDLTLEWYFSDTGLLSVAWFKMDIESNLTTDVTTEFVPDADGVERRQVQVRGPVNGDGGTIKGYEFSYQQGFDFLPGFWSGFGAGLNYTYAPSTSDTRDFEGNKLPLNDNSENSGNAVLWYEKGPLQVRLAANYRSERFVEQNGRNFGGGGLALYAKGTTYLDMSASYDINENISVYFSGSNLTEEFEDMYYQWEDFTIAQDIYERRLTMGVRGRW</sequence>
<dbReference type="GO" id="GO:0009279">
    <property type="term" value="C:cell outer membrane"/>
    <property type="evidence" value="ECO:0007669"/>
    <property type="project" value="UniProtKB-SubCell"/>
</dbReference>
<dbReference type="PANTHER" id="PTHR40980:SF3">
    <property type="entry name" value="TONB-DEPENDENT RECEPTOR-LIKE BETA-BARREL DOMAIN-CONTAINING PROTEIN"/>
    <property type="match status" value="1"/>
</dbReference>
<proteinExistence type="inferred from homology"/>
<comment type="similarity">
    <text evidence="4">Belongs to the TonB-dependent receptor family.</text>
</comment>
<organism evidence="8 9">
    <name type="scientific">Lacimicrobium alkaliphilum</name>
    <dbReference type="NCBI Taxonomy" id="1526571"/>
    <lineage>
        <taxon>Bacteria</taxon>
        <taxon>Pseudomonadati</taxon>
        <taxon>Pseudomonadota</taxon>
        <taxon>Gammaproteobacteria</taxon>
        <taxon>Alteromonadales</taxon>
        <taxon>Alteromonadaceae</taxon>
        <taxon>Lacimicrobium</taxon>
    </lineage>
</organism>
<evidence type="ECO:0000259" key="6">
    <source>
        <dbReference type="Pfam" id="PF00593"/>
    </source>
</evidence>
<evidence type="ECO:0000256" key="3">
    <source>
        <dbReference type="ARBA" id="ARBA00023237"/>
    </source>
</evidence>
<dbReference type="Proteomes" id="UP000068447">
    <property type="component" value="Chromosome"/>
</dbReference>
<keyword evidence="9" id="KW-1185">Reference proteome</keyword>
<feature type="domain" description="TonB-dependent receptor-like beta-barrel" evidence="6">
    <location>
        <begin position="488"/>
        <end position="956"/>
    </location>
</feature>
<dbReference type="AlphaFoldDB" id="A0A0U3B058"/>
<evidence type="ECO:0000313" key="8">
    <source>
        <dbReference type="EMBL" id="ALS98512.1"/>
    </source>
</evidence>
<keyword evidence="5" id="KW-0732">Signal</keyword>
<evidence type="ECO:0008006" key="10">
    <source>
        <dbReference type="Google" id="ProtNLM"/>
    </source>
</evidence>
<dbReference type="InterPro" id="IPR036942">
    <property type="entry name" value="Beta-barrel_TonB_sf"/>
</dbReference>
<dbReference type="NCBIfam" id="TIGR01782">
    <property type="entry name" value="TonB-Xanth-Caul"/>
    <property type="match status" value="1"/>
</dbReference>
<dbReference type="OrthoDB" id="8727862at2"/>
<dbReference type="InterPro" id="IPR037066">
    <property type="entry name" value="Plug_dom_sf"/>
</dbReference>
<protein>
    <recommendedName>
        <fullName evidence="10">TonB-dependent receptor</fullName>
    </recommendedName>
</protein>
<dbReference type="Pfam" id="PF00593">
    <property type="entry name" value="TonB_dep_Rec_b-barrel"/>
    <property type="match status" value="1"/>
</dbReference>
<accession>A0A0U3B058</accession>
<feature type="signal peptide" evidence="5">
    <location>
        <begin position="1"/>
        <end position="30"/>
    </location>
</feature>
<dbReference type="Gene3D" id="2.170.130.10">
    <property type="entry name" value="TonB-dependent receptor, plug domain"/>
    <property type="match status" value="1"/>
</dbReference>
<evidence type="ECO:0000256" key="4">
    <source>
        <dbReference type="RuleBase" id="RU003357"/>
    </source>
</evidence>
<dbReference type="KEGG" id="lal:AT746_09725"/>
<keyword evidence="2 4" id="KW-0472">Membrane</keyword>
<comment type="subcellular location">
    <subcellularLocation>
        <location evidence="1 4">Cell outer membrane</location>
    </subcellularLocation>
</comment>
<evidence type="ECO:0000313" key="9">
    <source>
        <dbReference type="Proteomes" id="UP000068447"/>
    </source>
</evidence>
<keyword evidence="3" id="KW-0998">Cell outer membrane</keyword>
<evidence type="ECO:0000259" key="7">
    <source>
        <dbReference type="Pfam" id="PF07715"/>
    </source>
</evidence>
<reference evidence="8 9" key="1">
    <citation type="submission" date="2015-12" db="EMBL/GenBank/DDBJ databases">
        <title>Complete genome of Lacimicrobium alkaliphilum KCTC 32984.</title>
        <authorList>
            <person name="Kim S.-G."/>
            <person name="Lee Y.-J."/>
        </authorList>
    </citation>
    <scope>NUCLEOTIDE SEQUENCE [LARGE SCALE GENOMIC DNA]</scope>
    <source>
        <strain evidence="8 9">YelD216</strain>
    </source>
</reference>
<dbReference type="Pfam" id="PF07715">
    <property type="entry name" value="Plug"/>
    <property type="match status" value="1"/>
</dbReference>
<dbReference type="Gene3D" id="2.40.170.20">
    <property type="entry name" value="TonB-dependent receptor, beta-barrel domain"/>
    <property type="match status" value="1"/>
</dbReference>
<dbReference type="InterPro" id="IPR012910">
    <property type="entry name" value="Plug_dom"/>
</dbReference>
<dbReference type="SUPFAM" id="SSF56935">
    <property type="entry name" value="Porins"/>
    <property type="match status" value="1"/>
</dbReference>
<feature type="chain" id="PRO_5006836301" description="TonB-dependent receptor" evidence="5">
    <location>
        <begin position="31"/>
        <end position="989"/>
    </location>
</feature>
<gene>
    <name evidence="8" type="ORF">AT746_09725</name>
</gene>
<feature type="domain" description="TonB-dependent receptor plug" evidence="7">
    <location>
        <begin position="66"/>
        <end position="162"/>
    </location>
</feature>
<evidence type="ECO:0000256" key="1">
    <source>
        <dbReference type="ARBA" id="ARBA00004442"/>
    </source>
</evidence>
<dbReference type="RefSeq" id="WP_062479771.1">
    <property type="nucleotide sequence ID" value="NZ_CP013650.1"/>
</dbReference>
<dbReference type="EMBL" id="CP013650">
    <property type="protein sequence ID" value="ALS98512.1"/>
    <property type="molecule type" value="Genomic_DNA"/>
</dbReference>
<dbReference type="STRING" id="1526571.AT746_09725"/>
<dbReference type="InterPro" id="IPR010104">
    <property type="entry name" value="TonB_rcpt_bac"/>
</dbReference>